<gene>
    <name evidence="2" type="ordered locus">CT0848</name>
</gene>
<dbReference type="OrthoDB" id="10013938at2"/>
<feature type="region of interest" description="Disordered" evidence="1">
    <location>
        <begin position="1"/>
        <end position="51"/>
    </location>
</feature>
<keyword evidence="3" id="KW-1185">Reference proteome</keyword>
<dbReference type="KEGG" id="cte:CT0848"/>
<feature type="compositionally biased region" description="Basic and acidic residues" evidence="1">
    <location>
        <begin position="30"/>
        <end position="42"/>
    </location>
</feature>
<dbReference type="EnsemblBacteria" id="AAM72084">
    <property type="protein sequence ID" value="AAM72084"/>
    <property type="gene ID" value="CT0848"/>
</dbReference>
<dbReference type="HOGENOM" id="CLU_3097069_0_0_10"/>
<sequence length="51" mass="6016">MMTDHHVSELFRKPGFQKAIQKTPGQTQDVQKRRSPRPEAKKRAPRRIIFS</sequence>
<evidence type="ECO:0000313" key="3">
    <source>
        <dbReference type="Proteomes" id="UP000001007"/>
    </source>
</evidence>
<name>Q8KE42_CHLTE</name>
<dbReference type="AlphaFoldDB" id="Q8KE42"/>
<protein>
    <submittedName>
        <fullName evidence="2">Uncharacterized protein</fullName>
    </submittedName>
</protein>
<organism evidence="2 3">
    <name type="scientific">Chlorobaculum tepidum (strain ATCC 49652 / DSM 12025 / NBRC 103806 / TLS)</name>
    <name type="common">Chlorobium tepidum</name>
    <dbReference type="NCBI Taxonomy" id="194439"/>
    <lineage>
        <taxon>Bacteria</taxon>
        <taxon>Pseudomonadati</taxon>
        <taxon>Chlorobiota</taxon>
        <taxon>Chlorobiia</taxon>
        <taxon>Chlorobiales</taxon>
        <taxon>Chlorobiaceae</taxon>
        <taxon>Chlorobaculum</taxon>
    </lineage>
</organism>
<dbReference type="EMBL" id="AE006470">
    <property type="protein sequence ID" value="AAM72084.1"/>
    <property type="molecule type" value="Genomic_DNA"/>
</dbReference>
<proteinExistence type="predicted"/>
<evidence type="ECO:0000313" key="2">
    <source>
        <dbReference type="EMBL" id="AAM72084.1"/>
    </source>
</evidence>
<dbReference type="STRING" id="194439.CT0848"/>
<dbReference type="Proteomes" id="UP000001007">
    <property type="component" value="Chromosome"/>
</dbReference>
<evidence type="ECO:0000256" key="1">
    <source>
        <dbReference type="SAM" id="MobiDB-lite"/>
    </source>
</evidence>
<accession>Q8KE42</accession>
<feature type="compositionally biased region" description="Basic and acidic residues" evidence="1">
    <location>
        <begin position="1"/>
        <end position="12"/>
    </location>
</feature>
<reference evidence="2 3" key="1">
    <citation type="journal article" date="2002" name="Proc. Natl. Acad. Sci. U.S.A.">
        <title>The complete genome sequence of Chlorobium tepidum TLS, a photosynthetic, anaerobic, green-sulfur bacterium.</title>
        <authorList>
            <person name="Eisen J.A."/>
            <person name="Nelson K.E."/>
            <person name="Paulsen I.T."/>
            <person name="Heidelberg J.F."/>
            <person name="Wu M."/>
            <person name="Dodson R.J."/>
            <person name="Deboy R."/>
            <person name="Gwinn M.L."/>
            <person name="Nelson W.C."/>
            <person name="Haft D.H."/>
            <person name="Hickey E.K."/>
            <person name="Peterson J.D."/>
            <person name="Durkin A.S."/>
            <person name="Kolonay J.L."/>
            <person name="Yang F."/>
            <person name="Holt I."/>
            <person name="Umayam L.A."/>
            <person name="Mason T."/>
            <person name="Brenner M."/>
            <person name="Shea T.P."/>
            <person name="Parksey D."/>
            <person name="Nierman W.C."/>
            <person name="Feldblyum T.V."/>
            <person name="Hansen C.L."/>
            <person name="Craven M.B."/>
            <person name="Radune D."/>
            <person name="Vamathevan J."/>
            <person name="Khouri H."/>
            <person name="White O."/>
            <person name="Gruber T.M."/>
            <person name="Ketchum K.A."/>
            <person name="Venter J.C."/>
            <person name="Tettelin H."/>
            <person name="Bryant D.A."/>
            <person name="Fraser C.M."/>
        </authorList>
    </citation>
    <scope>NUCLEOTIDE SEQUENCE [LARGE SCALE GENOMIC DNA]</scope>
    <source>
        <strain evidence="3">ATCC 49652 / DSM 12025 / NBRC 103806 / TLS</strain>
    </source>
</reference>